<dbReference type="SUPFAM" id="SSF53187">
    <property type="entry name" value="Zn-dependent exopeptidases"/>
    <property type="match status" value="1"/>
</dbReference>
<proteinExistence type="predicted"/>
<dbReference type="Pfam" id="PF01520">
    <property type="entry name" value="Amidase_3"/>
    <property type="match status" value="1"/>
</dbReference>
<dbReference type="RefSeq" id="WP_224140856.1">
    <property type="nucleotide sequence ID" value="NZ_JAIQUM010000054.1"/>
</dbReference>
<evidence type="ECO:0000313" key="4">
    <source>
        <dbReference type="Proteomes" id="UP001165287"/>
    </source>
</evidence>
<evidence type="ECO:0000313" key="3">
    <source>
        <dbReference type="EMBL" id="MBZ5752401.1"/>
    </source>
</evidence>
<organism evidence="3 4">
    <name type="scientific">Metabacillus rhizolycopersici</name>
    <dbReference type="NCBI Taxonomy" id="2875709"/>
    <lineage>
        <taxon>Bacteria</taxon>
        <taxon>Bacillati</taxon>
        <taxon>Bacillota</taxon>
        <taxon>Bacilli</taxon>
        <taxon>Bacillales</taxon>
        <taxon>Bacillaceae</taxon>
        <taxon>Metabacillus</taxon>
    </lineage>
</organism>
<name>A0ABS7UVS4_9BACI</name>
<comment type="caution">
    <text evidence="3">The sequence shown here is derived from an EMBL/GenBank/DDBJ whole genome shotgun (WGS) entry which is preliminary data.</text>
</comment>
<protein>
    <submittedName>
        <fullName evidence="3">N-acetylmuramoyl-L-alanine amidase</fullName>
    </submittedName>
</protein>
<dbReference type="Gene3D" id="3.40.630.40">
    <property type="entry name" value="Zn-dependent exopeptidases"/>
    <property type="match status" value="1"/>
</dbReference>
<reference evidence="3" key="1">
    <citation type="submission" date="2024-05" db="EMBL/GenBank/DDBJ databases">
        <title>Metabacillus sp. nov., isolated from the rhizosphere soil of tomato plants.</title>
        <authorList>
            <person name="Ma R."/>
        </authorList>
    </citation>
    <scope>NUCLEOTIDE SEQUENCE</scope>
    <source>
        <strain evidence="3">DBTR6</strain>
    </source>
</reference>
<accession>A0ABS7UVS4</accession>
<dbReference type="CDD" id="cd02696">
    <property type="entry name" value="MurNAc-LAA"/>
    <property type="match status" value="1"/>
</dbReference>
<dbReference type="InterPro" id="IPR002508">
    <property type="entry name" value="MurNAc-LAA_cat"/>
</dbReference>
<gene>
    <name evidence="3" type="ORF">K9V48_19625</name>
</gene>
<dbReference type="SMART" id="SM00646">
    <property type="entry name" value="Ami_3"/>
    <property type="match status" value="1"/>
</dbReference>
<dbReference type="Proteomes" id="UP001165287">
    <property type="component" value="Unassembled WGS sequence"/>
</dbReference>
<dbReference type="InterPro" id="IPR050695">
    <property type="entry name" value="N-acetylmuramoyl_amidase_3"/>
</dbReference>
<sequence>MTKKIFWDKGHGGSDSGAVGNGMQEKVLTHKIVVYAMNHLTATYTGFEQRTSRTEDQTVDLYTRDDLADNWGADAFVSVHINAGGGTGFESYIYNGGVSSATQSLQNSLHTEILAAMEKFGSIADRGKKRANFVVLRETNMPAVLTENLFIDTASDANLLKNESFLRAVGEAHAKGVATFLGLPKKEVTQVSTKIQTGGLTAEMVKEVAEYFINKKWWAQIQFTSDGKNPTVLTGGLSPDMQQEFETWLKERGWWYTIV</sequence>
<dbReference type="PANTHER" id="PTHR30404:SF0">
    <property type="entry name" value="N-ACETYLMURAMOYL-L-ALANINE AMIDASE AMIC"/>
    <property type="match status" value="1"/>
</dbReference>
<evidence type="ECO:0000256" key="1">
    <source>
        <dbReference type="ARBA" id="ARBA00022801"/>
    </source>
</evidence>
<keyword evidence="1" id="KW-0378">Hydrolase</keyword>
<evidence type="ECO:0000259" key="2">
    <source>
        <dbReference type="SMART" id="SM00646"/>
    </source>
</evidence>
<dbReference type="EMBL" id="JAIQUM010000054">
    <property type="protein sequence ID" value="MBZ5752401.1"/>
    <property type="molecule type" value="Genomic_DNA"/>
</dbReference>
<dbReference type="PANTHER" id="PTHR30404">
    <property type="entry name" value="N-ACETYLMURAMOYL-L-ALANINE AMIDASE"/>
    <property type="match status" value="1"/>
</dbReference>
<feature type="domain" description="MurNAc-LAA" evidence="2">
    <location>
        <begin position="65"/>
        <end position="178"/>
    </location>
</feature>
<keyword evidence="4" id="KW-1185">Reference proteome</keyword>
<dbReference type="Gene3D" id="3.30.70.2030">
    <property type="match status" value="1"/>
</dbReference>